<evidence type="ECO:0008006" key="3">
    <source>
        <dbReference type="Google" id="ProtNLM"/>
    </source>
</evidence>
<sequence>MVQLMINYINKNNIELRIDEKDIDGDYPFIKAIESNNIKLVELILNYAIDNNIILKVNENDINNISEINTDIIMLLNKNKNKNKIDITYSDNSKFLERIK</sequence>
<dbReference type="InterPro" id="IPR036770">
    <property type="entry name" value="Ankyrin_rpt-contain_sf"/>
</dbReference>
<name>A0A1Y2C0C4_9FUNG</name>
<gene>
    <name evidence="1" type="ORF">LY90DRAFT_40939</name>
</gene>
<keyword evidence="2" id="KW-1185">Reference proteome</keyword>
<organism evidence="1 2">
    <name type="scientific">Neocallimastix californiae</name>
    <dbReference type="NCBI Taxonomy" id="1754190"/>
    <lineage>
        <taxon>Eukaryota</taxon>
        <taxon>Fungi</taxon>
        <taxon>Fungi incertae sedis</taxon>
        <taxon>Chytridiomycota</taxon>
        <taxon>Chytridiomycota incertae sedis</taxon>
        <taxon>Neocallimastigomycetes</taxon>
        <taxon>Neocallimastigales</taxon>
        <taxon>Neocallimastigaceae</taxon>
        <taxon>Neocallimastix</taxon>
    </lineage>
</organism>
<comment type="caution">
    <text evidence="1">The sequence shown here is derived from an EMBL/GenBank/DDBJ whole genome shotgun (WGS) entry which is preliminary data.</text>
</comment>
<protein>
    <recommendedName>
        <fullName evidence="3">Ankyrin</fullName>
    </recommendedName>
</protein>
<dbReference type="Proteomes" id="UP000193920">
    <property type="component" value="Unassembled WGS sequence"/>
</dbReference>
<dbReference type="SUPFAM" id="SSF48403">
    <property type="entry name" value="Ankyrin repeat"/>
    <property type="match status" value="1"/>
</dbReference>
<evidence type="ECO:0000313" key="1">
    <source>
        <dbReference type="EMBL" id="ORY39765.1"/>
    </source>
</evidence>
<dbReference type="EMBL" id="MCOG01000130">
    <property type="protein sequence ID" value="ORY39765.1"/>
    <property type="molecule type" value="Genomic_DNA"/>
</dbReference>
<dbReference type="OrthoDB" id="7464126at2759"/>
<reference evidence="1 2" key="1">
    <citation type="submission" date="2016-08" db="EMBL/GenBank/DDBJ databases">
        <title>A Parts List for Fungal Cellulosomes Revealed by Comparative Genomics.</title>
        <authorList>
            <consortium name="DOE Joint Genome Institute"/>
            <person name="Haitjema C.H."/>
            <person name="Gilmore S.P."/>
            <person name="Henske J.K."/>
            <person name="Solomon K.V."/>
            <person name="De Groot R."/>
            <person name="Kuo A."/>
            <person name="Mondo S.J."/>
            <person name="Salamov A.A."/>
            <person name="Labutti K."/>
            <person name="Zhao Z."/>
            <person name="Chiniquy J."/>
            <person name="Barry K."/>
            <person name="Brewer H.M."/>
            <person name="Purvine S.O."/>
            <person name="Wright A.T."/>
            <person name="Boxma B."/>
            <person name="Van Alen T."/>
            <person name="Hackstein J.H."/>
            <person name="Baker S.E."/>
            <person name="Grigoriev I.V."/>
            <person name="O'Malley M.A."/>
        </authorList>
    </citation>
    <scope>NUCLEOTIDE SEQUENCE [LARGE SCALE GENOMIC DNA]</scope>
    <source>
        <strain evidence="1 2">G1</strain>
    </source>
</reference>
<proteinExistence type="predicted"/>
<accession>A0A1Y2C0C4</accession>
<dbReference type="AlphaFoldDB" id="A0A1Y2C0C4"/>
<evidence type="ECO:0000313" key="2">
    <source>
        <dbReference type="Proteomes" id="UP000193920"/>
    </source>
</evidence>